<evidence type="ECO:0000256" key="4">
    <source>
        <dbReference type="ARBA" id="ARBA00022475"/>
    </source>
</evidence>
<feature type="transmembrane region" description="Helical" evidence="9">
    <location>
        <begin position="135"/>
        <end position="156"/>
    </location>
</feature>
<keyword evidence="4 8" id="KW-1003">Cell membrane</keyword>
<dbReference type="GO" id="GO:0005886">
    <property type="term" value="C:plasma membrane"/>
    <property type="evidence" value="ECO:0007669"/>
    <property type="project" value="UniProtKB-SubCell"/>
</dbReference>
<feature type="transmembrane region" description="Helical" evidence="9">
    <location>
        <begin position="410"/>
        <end position="430"/>
    </location>
</feature>
<dbReference type="InterPro" id="IPR006043">
    <property type="entry name" value="NCS2"/>
</dbReference>
<dbReference type="InterPro" id="IPR045018">
    <property type="entry name" value="Azg-like"/>
</dbReference>
<dbReference type="PANTHER" id="PTHR43337">
    <property type="entry name" value="XANTHINE/URACIL PERMEASE C887.17-RELATED"/>
    <property type="match status" value="1"/>
</dbReference>
<evidence type="ECO:0000256" key="8">
    <source>
        <dbReference type="PIRNR" id="PIRNR005353"/>
    </source>
</evidence>
<dbReference type="PIRSF" id="PIRSF005353">
    <property type="entry name" value="PbuG"/>
    <property type="match status" value="1"/>
</dbReference>
<proteinExistence type="inferred from homology"/>
<dbReference type="AlphaFoldDB" id="A0A7T7XR98"/>
<organism evidence="10 11">
    <name type="scientific">Breznakiella homolactica</name>
    <dbReference type="NCBI Taxonomy" id="2798577"/>
    <lineage>
        <taxon>Bacteria</taxon>
        <taxon>Pseudomonadati</taxon>
        <taxon>Spirochaetota</taxon>
        <taxon>Spirochaetia</taxon>
        <taxon>Spirochaetales</taxon>
        <taxon>Breznakiellaceae</taxon>
        <taxon>Breznakiella</taxon>
    </lineage>
</organism>
<name>A0A7T7XR98_9SPIR</name>
<gene>
    <name evidence="10" type="ORF">JFL75_09015</name>
</gene>
<evidence type="ECO:0000256" key="6">
    <source>
        <dbReference type="ARBA" id="ARBA00022989"/>
    </source>
</evidence>
<keyword evidence="11" id="KW-1185">Reference proteome</keyword>
<dbReference type="Proteomes" id="UP000595917">
    <property type="component" value="Chromosome"/>
</dbReference>
<feature type="transmembrane region" description="Helical" evidence="9">
    <location>
        <begin position="20"/>
        <end position="39"/>
    </location>
</feature>
<sequence>MEKLFKLAEHGTTVRREILAGLTTFLTMAYILAVNPAMLGSIGNGMTPGAVFTATVVASIIATLIMGFAANLPIALAPGMGLNAFFTYTVVFGMGYSWQLALTAVFLEGLVFVVLSLFNVRESIVKAIPASLKKAVAVGIGLFIALIGLKNAGIIVGDAATLVALGDVTSGSALVGVIGLVITAALFVNKVPGAILIGILATTLVGIPFRVTAIPEGFAPFSLPSAPLLFHFDFSSILSLKFLTVLFTFLFVDIFDTVGTLVGVTTQAGLTDKNGDIPRVKQAFLADAVGTVAGAALGTSTVTSYIESASGVAAGGRTGLTSLSTAFFFFLALFLSPLFLLIPGAATAPALVMVGFLMMRSVTEINFSDPTEGIPAFMAIIMMPFAYSIAEGIVYGVLSYVVLKAVTGKFMEISLLTWILFGVFILRFFIS</sequence>
<evidence type="ECO:0000256" key="9">
    <source>
        <dbReference type="SAM" id="Phobius"/>
    </source>
</evidence>
<feature type="transmembrane region" description="Helical" evidence="9">
    <location>
        <begin position="51"/>
        <end position="76"/>
    </location>
</feature>
<keyword evidence="3 8" id="KW-0813">Transport</keyword>
<evidence type="ECO:0000313" key="11">
    <source>
        <dbReference type="Proteomes" id="UP000595917"/>
    </source>
</evidence>
<dbReference type="InterPro" id="IPR026033">
    <property type="entry name" value="Azg-like_bact_archaea"/>
</dbReference>
<protein>
    <submittedName>
        <fullName evidence="10">NCS2 family permease</fullName>
    </submittedName>
</protein>
<evidence type="ECO:0000313" key="10">
    <source>
        <dbReference type="EMBL" id="QQO11039.1"/>
    </source>
</evidence>
<dbReference type="Pfam" id="PF00860">
    <property type="entry name" value="Xan_ur_permease"/>
    <property type="match status" value="1"/>
</dbReference>
<evidence type="ECO:0000256" key="2">
    <source>
        <dbReference type="ARBA" id="ARBA00005697"/>
    </source>
</evidence>
<keyword evidence="7 8" id="KW-0472">Membrane</keyword>
<feature type="transmembrane region" description="Helical" evidence="9">
    <location>
        <begin position="195"/>
        <end position="214"/>
    </location>
</feature>
<evidence type="ECO:0000256" key="7">
    <source>
        <dbReference type="ARBA" id="ARBA00023136"/>
    </source>
</evidence>
<dbReference type="GO" id="GO:0005345">
    <property type="term" value="F:purine nucleobase transmembrane transporter activity"/>
    <property type="evidence" value="ECO:0007669"/>
    <property type="project" value="TreeGrafter"/>
</dbReference>
<keyword evidence="6 8" id="KW-1133">Transmembrane helix</keyword>
<feature type="transmembrane region" description="Helical" evidence="9">
    <location>
        <begin position="96"/>
        <end position="115"/>
    </location>
</feature>
<feature type="transmembrane region" description="Helical" evidence="9">
    <location>
        <begin position="376"/>
        <end position="403"/>
    </location>
</feature>
<evidence type="ECO:0000256" key="1">
    <source>
        <dbReference type="ARBA" id="ARBA00004651"/>
    </source>
</evidence>
<reference evidence="10" key="1">
    <citation type="submission" date="2021-01" db="EMBL/GenBank/DDBJ databases">
        <title>Description of Breznakiella homolactica.</title>
        <authorList>
            <person name="Song Y."/>
            <person name="Brune A."/>
        </authorList>
    </citation>
    <scope>NUCLEOTIDE SEQUENCE</scope>
    <source>
        <strain evidence="10">RmG30</strain>
    </source>
</reference>
<dbReference type="RefSeq" id="WP_215628348.1">
    <property type="nucleotide sequence ID" value="NZ_CP067089.2"/>
</dbReference>
<feature type="transmembrane region" description="Helical" evidence="9">
    <location>
        <begin position="327"/>
        <end position="356"/>
    </location>
</feature>
<dbReference type="PANTHER" id="PTHR43337:SF1">
    <property type="entry name" value="XANTHINE_URACIL PERMEASE C887.17-RELATED"/>
    <property type="match status" value="1"/>
</dbReference>
<comment type="similarity">
    <text evidence="2 8">Belongs to the nucleobase:cation symporter-2 (NCS2) (TC 2.A.40) family. Azg-like subfamily.</text>
</comment>
<evidence type="ECO:0000256" key="3">
    <source>
        <dbReference type="ARBA" id="ARBA00022448"/>
    </source>
</evidence>
<accession>A0A7T7XR98</accession>
<feature type="transmembrane region" description="Helical" evidence="9">
    <location>
        <begin position="168"/>
        <end position="188"/>
    </location>
</feature>
<dbReference type="KEGG" id="bhc:JFL75_09015"/>
<comment type="subcellular location">
    <subcellularLocation>
        <location evidence="1 8">Cell membrane</location>
        <topology evidence="1 8">Multi-pass membrane protein</topology>
    </subcellularLocation>
</comment>
<evidence type="ECO:0000256" key="5">
    <source>
        <dbReference type="ARBA" id="ARBA00022692"/>
    </source>
</evidence>
<keyword evidence="5 8" id="KW-0812">Transmembrane</keyword>
<dbReference type="EMBL" id="CP067089">
    <property type="protein sequence ID" value="QQO11039.1"/>
    <property type="molecule type" value="Genomic_DNA"/>
</dbReference>